<protein>
    <submittedName>
        <fullName evidence="1">Uncharacterized protein</fullName>
    </submittedName>
</protein>
<organism evidence="1">
    <name type="scientific">Psilocybe cubensis</name>
    <name type="common">Psychedelic mushroom</name>
    <name type="synonym">Stropharia cubensis</name>
    <dbReference type="NCBI Taxonomy" id="181762"/>
    <lineage>
        <taxon>Eukaryota</taxon>
        <taxon>Fungi</taxon>
        <taxon>Dikarya</taxon>
        <taxon>Basidiomycota</taxon>
        <taxon>Agaricomycotina</taxon>
        <taxon>Agaricomycetes</taxon>
        <taxon>Agaricomycetidae</taxon>
        <taxon>Agaricales</taxon>
        <taxon>Agaricineae</taxon>
        <taxon>Strophariaceae</taxon>
        <taxon>Psilocybe</taxon>
    </lineage>
</organism>
<accession>A0A8H7XTZ7</accession>
<proteinExistence type="predicted"/>
<evidence type="ECO:0000313" key="1">
    <source>
        <dbReference type="EMBL" id="KAG5167561.1"/>
    </source>
</evidence>
<gene>
    <name evidence="1" type="ORF">JR316_007912</name>
</gene>
<dbReference type="AlphaFoldDB" id="A0A8H7XTZ7"/>
<dbReference type="EMBL" id="JAFIQS010000007">
    <property type="protein sequence ID" value="KAG5167561.1"/>
    <property type="molecule type" value="Genomic_DNA"/>
</dbReference>
<reference evidence="1" key="1">
    <citation type="submission" date="2021-02" db="EMBL/GenBank/DDBJ databases">
        <title>Psilocybe cubensis genome.</title>
        <authorList>
            <person name="Mckernan K.J."/>
            <person name="Crawford S."/>
            <person name="Trippe A."/>
            <person name="Kane L.T."/>
            <person name="Mclaughlin S."/>
        </authorList>
    </citation>
    <scope>NUCLEOTIDE SEQUENCE [LARGE SCALE GENOMIC DNA]</scope>
    <source>
        <strain evidence="1">MGC-MH-2018</strain>
    </source>
</reference>
<dbReference type="OrthoDB" id="2999415at2759"/>
<comment type="caution">
    <text evidence="1">The sequence shown here is derived from an EMBL/GenBank/DDBJ whole genome shotgun (WGS) entry which is preliminary data.</text>
</comment>
<sequence>MDTTEWTPRRELALPNELLYKVLLLVMSDSVHSICVSTEDTPWERGIMDTMYRVSRTFKAISTDIAGKAFDIQKVIRQDDARMLRTSREIFVYLNHLGTRLRSESEWGSVSFRTIDCTASPLVFAYALYLSCISLRRNASRSPPDVFQTTHKVILSALAQSESLCERVYPAEMTIPLRQCISKEFKLARDGLVIVQSFAELHNHAISMMILQPSRNTDGTGPTAAVRSLIHTSLLKVEAVYERYTSIITEKSPLPEPRIYELPTVLCALRLIYSLKFEEDEYNLEMRTKKIVDLWSVGCPFLNRNAKRAENRTTG</sequence>
<name>A0A8H7XTZ7_PSICU</name>